<dbReference type="PANTHER" id="PTHR12552:SF2">
    <property type="entry name" value="OLIGOPHRENIN-1"/>
    <property type="match status" value="1"/>
</dbReference>
<feature type="region of interest" description="Disordered" evidence="14">
    <location>
        <begin position="566"/>
        <end position="641"/>
    </location>
</feature>
<feature type="compositionally biased region" description="Basic and acidic residues" evidence="14">
    <location>
        <begin position="728"/>
        <end position="740"/>
    </location>
</feature>
<dbReference type="FunFam" id="1.10.555.10:FF:000008">
    <property type="entry name" value="Rho GTPase-activating protein 42"/>
    <property type="match status" value="1"/>
</dbReference>
<dbReference type="InterPro" id="IPR047234">
    <property type="entry name" value="GRAF_fam"/>
</dbReference>
<feature type="coiled-coil region" evidence="13">
    <location>
        <begin position="225"/>
        <end position="256"/>
    </location>
</feature>
<dbReference type="SMART" id="SM00324">
    <property type="entry name" value="RhoGAP"/>
    <property type="match status" value="1"/>
</dbReference>
<evidence type="ECO:0000256" key="4">
    <source>
        <dbReference type="ARBA" id="ARBA00022468"/>
    </source>
</evidence>
<dbReference type="GO" id="GO:0030100">
    <property type="term" value="P:regulation of endocytosis"/>
    <property type="evidence" value="ECO:0007669"/>
    <property type="project" value="UniProtKB-ARBA"/>
</dbReference>
<dbReference type="SMART" id="SM00233">
    <property type="entry name" value="PH"/>
    <property type="match status" value="1"/>
</dbReference>
<evidence type="ECO:0000256" key="7">
    <source>
        <dbReference type="ARBA" id="ARBA00022902"/>
    </source>
</evidence>
<feature type="compositionally biased region" description="Polar residues" evidence="14">
    <location>
        <begin position="693"/>
        <end position="713"/>
    </location>
</feature>
<evidence type="ECO:0000313" key="17">
    <source>
        <dbReference type="Ensembl" id="ENSLOCP00000018067.1"/>
    </source>
</evidence>
<dbReference type="GO" id="GO:0005096">
    <property type="term" value="F:GTPase activator activity"/>
    <property type="evidence" value="ECO:0000318"/>
    <property type="project" value="GO_Central"/>
</dbReference>
<reference evidence="17" key="2">
    <citation type="submission" date="2025-08" db="UniProtKB">
        <authorList>
            <consortium name="Ensembl"/>
        </authorList>
    </citation>
    <scope>IDENTIFICATION</scope>
</reference>
<dbReference type="GO" id="GO:0006897">
    <property type="term" value="P:endocytosis"/>
    <property type="evidence" value="ECO:0007669"/>
    <property type="project" value="UniProtKB-KW"/>
</dbReference>
<dbReference type="InterPro" id="IPR027267">
    <property type="entry name" value="AH/BAR_dom_sf"/>
</dbReference>
<feature type="region of interest" description="Disordered" evidence="14">
    <location>
        <begin position="655"/>
        <end position="766"/>
    </location>
</feature>
<dbReference type="FunFam" id="2.30.29.30:FF:000183">
    <property type="entry name" value="Oligophrenin 1"/>
    <property type="match status" value="1"/>
</dbReference>
<dbReference type="EMBL" id="AHAT01015635">
    <property type="status" value="NOT_ANNOTATED_CDS"/>
    <property type="molecule type" value="Genomic_DNA"/>
</dbReference>
<comment type="subunit">
    <text evidence="12">Interacts with HOMER1. Interacts with AMPA receptor complexes. Interacts with SH3GL2 (endophilin-A1). Interacts (via C-terminus) with NR1D1.</text>
</comment>
<evidence type="ECO:0000256" key="11">
    <source>
        <dbReference type="ARBA" id="ARBA00034878"/>
    </source>
</evidence>
<evidence type="ECO:0000259" key="16">
    <source>
        <dbReference type="PROSITE" id="PS50238"/>
    </source>
</evidence>
<keyword evidence="7" id="KW-0524">Neurogenesis</keyword>
<feature type="domain" description="PH" evidence="15">
    <location>
        <begin position="264"/>
        <end position="367"/>
    </location>
</feature>
<sequence length="831" mass="95348">MGHPPLEFSDCYLDSPDFRERLKCYEAELERTSKFLKDVIKDGNNVISSIKNYSLAVQKFSHTLQSFQFDFIGDSLTDDEINIAESFKEFSGLLQEVEDERMMLVQNACDLLIKPLEKFRKEQIGVTKERKKKFDKESEKYYSQLEKHLNLSSKKKESHLQDADVQLDKERLNFYESSVEYVYQIQQVQDRKKFDVVEPVLAFLQSLFTLNNLTFEMTQDFMPYKQELQLSLQNTRNRFESTREEMEELMKRKKQSQMCQIPGQPAVEGYLFTQEKWALGVTWVKYYCKYHKENKVLSMIPVEQKPATKQGPTELKLKSCIRRKTDSIDKRFCFDIETHERPVPVTLQALSEFDRKIWMEAMDGKEPIYHSPIHKQAEMELNEVGFKFVRKCINYVEAKGLTQEGVYRTVGSNIQVQKLLNAFFDPKCPGDVDFYNSDWDIKTITSSMKFYLRSLSEPLMTYKLNRELILAAKSDNLDYRLGAIHSLVYKLPEKNREMLNLLTRHLVNVCNHSEENLMTPSNMGVIFGPTLMRAEEETVAAMLNIKFQNIVIEILIQDYQKIFSAAPEESTAPPIPPPRVNPRKRQPITISKRPPRPRPVLNHCQFENADVDSNIDAENGGKSDGTETDDTSQASPVPLQRTKLANYVPHVNVKESGQKQALVPKVAHRPERHSDSDVAKLVARLQDGGQKPDNATANGETSINVTRASSFQNRKPPPRSTASGDGDSVLKVKSPSEKHMITRPPMRPPDPPTRCPAPAKPPNLGATEETTVSYVASKAKFFENASRQIVRVIPASKHFLRRQEGQFFLLSLSMVQSFLLAHRTFRDETAG</sequence>
<dbReference type="InterPro" id="IPR047225">
    <property type="entry name" value="PH_GRAF"/>
</dbReference>
<dbReference type="PROSITE" id="PS50003">
    <property type="entry name" value="PH_DOMAIN"/>
    <property type="match status" value="1"/>
</dbReference>
<dbReference type="AlphaFoldDB" id="W5NBQ8"/>
<dbReference type="GO" id="GO:0098793">
    <property type="term" value="C:presynapse"/>
    <property type="evidence" value="ECO:0007669"/>
    <property type="project" value="UniProtKB-SubCell"/>
</dbReference>
<dbReference type="SUPFAM" id="SSF103657">
    <property type="entry name" value="BAR/IMD domain-like"/>
    <property type="match status" value="1"/>
</dbReference>
<dbReference type="InParanoid" id="W5NBQ8"/>
<keyword evidence="18" id="KW-1185">Reference proteome</keyword>
<dbReference type="SUPFAM" id="SSF50729">
    <property type="entry name" value="PH domain-like"/>
    <property type="match status" value="1"/>
</dbReference>
<evidence type="ECO:0000256" key="3">
    <source>
        <dbReference type="ARBA" id="ARBA00004552"/>
    </source>
</evidence>
<evidence type="ECO:0000256" key="6">
    <source>
        <dbReference type="ARBA" id="ARBA00022583"/>
    </source>
</evidence>
<dbReference type="FunFam" id="1.20.1270.60:FF:000001">
    <property type="entry name" value="Rho GTPase-activating protein 26"/>
    <property type="match status" value="1"/>
</dbReference>
<feature type="compositionally biased region" description="Basic and acidic residues" evidence="14">
    <location>
        <begin position="668"/>
        <end position="678"/>
    </location>
</feature>
<evidence type="ECO:0000256" key="5">
    <source>
        <dbReference type="ARBA" id="ARBA00022490"/>
    </source>
</evidence>
<keyword evidence="9" id="KW-0966">Cell projection</keyword>
<dbReference type="CDD" id="cd04374">
    <property type="entry name" value="RhoGAP_Graf"/>
    <property type="match status" value="1"/>
</dbReference>
<protein>
    <recommendedName>
        <fullName evidence="11">Oligophrenin-1</fullName>
    </recommendedName>
</protein>
<accession>W5NBQ8</accession>
<dbReference type="InterPro" id="IPR001849">
    <property type="entry name" value="PH_domain"/>
</dbReference>
<keyword evidence="5" id="KW-0963">Cytoplasm</keyword>
<dbReference type="InterPro" id="IPR008936">
    <property type="entry name" value="Rho_GTPase_activation_prot"/>
</dbReference>
<dbReference type="PANTHER" id="PTHR12552">
    <property type="entry name" value="OLIGOPHRENIN 1"/>
    <property type="match status" value="1"/>
</dbReference>
<dbReference type="Pfam" id="PF00169">
    <property type="entry name" value="PH"/>
    <property type="match status" value="1"/>
</dbReference>
<evidence type="ECO:0000256" key="2">
    <source>
        <dbReference type="ARBA" id="ARBA00004496"/>
    </source>
</evidence>
<proteinExistence type="predicted"/>
<keyword evidence="6" id="KW-0254">Endocytosis</keyword>
<dbReference type="Bgee" id="ENSLOCG00000014675">
    <property type="expression patterns" value="Expressed in brain and 13 other cell types or tissues"/>
</dbReference>
<dbReference type="InterPro" id="IPR011993">
    <property type="entry name" value="PH-like_dom_sf"/>
</dbReference>
<reference evidence="18" key="1">
    <citation type="submission" date="2011-12" db="EMBL/GenBank/DDBJ databases">
        <title>The Draft Genome of Lepisosteus oculatus.</title>
        <authorList>
            <consortium name="The Broad Institute Genome Assembly &amp; Analysis Group"/>
            <consortium name="Computational R&amp;D Group"/>
            <consortium name="and Sequencing Platform"/>
            <person name="Di Palma F."/>
            <person name="Alfoldi J."/>
            <person name="Johnson J."/>
            <person name="Berlin A."/>
            <person name="Gnerre S."/>
            <person name="Jaffe D."/>
            <person name="MacCallum I."/>
            <person name="Young S."/>
            <person name="Walker B.J."/>
            <person name="Lander E.S."/>
            <person name="Lindblad-Toh K."/>
        </authorList>
    </citation>
    <scope>NUCLEOTIDE SEQUENCE [LARGE SCALE GENOMIC DNA]</scope>
</reference>
<evidence type="ECO:0000256" key="10">
    <source>
        <dbReference type="ARBA" id="ARBA00034106"/>
    </source>
</evidence>
<reference evidence="17" key="3">
    <citation type="submission" date="2025-09" db="UniProtKB">
        <authorList>
            <consortium name="Ensembl"/>
        </authorList>
    </citation>
    <scope>IDENTIFICATION</scope>
</reference>
<dbReference type="Gene3D" id="2.30.29.30">
    <property type="entry name" value="Pleckstrin-homology domain (PH domain)/Phosphotyrosine-binding domain (PTB)"/>
    <property type="match status" value="1"/>
</dbReference>
<dbReference type="OMA" id="KEAPQMC"/>
<dbReference type="Pfam" id="PF00620">
    <property type="entry name" value="RhoGAP"/>
    <property type="match status" value="1"/>
</dbReference>
<evidence type="ECO:0000256" key="1">
    <source>
        <dbReference type="ARBA" id="ARBA00004279"/>
    </source>
</evidence>
<keyword evidence="8" id="KW-0770">Synapse</keyword>
<name>W5NBQ8_LEPOC</name>
<dbReference type="GO" id="GO:0043197">
    <property type="term" value="C:dendritic spine"/>
    <property type="evidence" value="ECO:0007669"/>
    <property type="project" value="UniProtKB-SubCell"/>
</dbReference>
<evidence type="ECO:0000256" key="9">
    <source>
        <dbReference type="ARBA" id="ARBA00023273"/>
    </source>
</evidence>
<evidence type="ECO:0000259" key="15">
    <source>
        <dbReference type="PROSITE" id="PS50003"/>
    </source>
</evidence>
<feature type="compositionally biased region" description="Pro residues" evidence="14">
    <location>
        <begin position="745"/>
        <end position="761"/>
    </location>
</feature>
<comment type="subcellular location">
    <subcellularLocation>
        <location evidence="1">Cell projection</location>
        <location evidence="1">Dendrite</location>
    </subcellularLocation>
    <subcellularLocation>
        <location evidence="3">Cell projection</location>
        <location evidence="3">Dendritic spine</location>
    </subcellularLocation>
    <subcellularLocation>
        <location evidence="2">Cytoplasm</location>
    </subcellularLocation>
    <subcellularLocation>
        <location evidence="10">Presynapse</location>
    </subcellularLocation>
</comment>
<evidence type="ECO:0000256" key="8">
    <source>
        <dbReference type="ARBA" id="ARBA00023018"/>
    </source>
</evidence>
<dbReference type="CDD" id="cd01249">
    <property type="entry name" value="BAR-PH_GRAF_family"/>
    <property type="match status" value="1"/>
</dbReference>
<dbReference type="SUPFAM" id="SSF48350">
    <property type="entry name" value="GTPase activation domain, GAP"/>
    <property type="match status" value="1"/>
</dbReference>
<keyword evidence="4" id="KW-0343">GTPase activation</keyword>
<dbReference type="GO" id="GO:0005737">
    <property type="term" value="C:cytoplasm"/>
    <property type="evidence" value="ECO:0007669"/>
    <property type="project" value="UniProtKB-SubCell"/>
</dbReference>
<dbReference type="STRING" id="7918.ENSLOCP00000018067"/>
<organism evidence="17 18">
    <name type="scientific">Lepisosteus oculatus</name>
    <name type="common">Spotted gar</name>
    <dbReference type="NCBI Taxonomy" id="7918"/>
    <lineage>
        <taxon>Eukaryota</taxon>
        <taxon>Metazoa</taxon>
        <taxon>Chordata</taxon>
        <taxon>Craniata</taxon>
        <taxon>Vertebrata</taxon>
        <taxon>Euteleostomi</taxon>
        <taxon>Actinopterygii</taxon>
        <taxon>Neopterygii</taxon>
        <taxon>Holostei</taxon>
        <taxon>Semionotiformes</taxon>
        <taxon>Lepisosteidae</taxon>
        <taxon>Lepisosteus</taxon>
    </lineage>
</organism>
<dbReference type="Pfam" id="PF16746">
    <property type="entry name" value="BAR_3"/>
    <property type="match status" value="1"/>
</dbReference>
<keyword evidence="13" id="KW-0175">Coiled coil</keyword>
<dbReference type="GO" id="GO:0007399">
    <property type="term" value="P:nervous system development"/>
    <property type="evidence" value="ECO:0007669"/>
    <property type="project" value="UniProtKB-KW"/>
</dbReference>
<evidence type="ECO:0000256" key="12">
    <source>
        <dbReference type="ARBA" id="ARBA00046981"/>
    </source>
</evidence>
<dbReference type="InterPro" id="IPR000198">
    <property type="entry name" value="RhoGAP_dom"/>
</dbReference>
<dbReference type="Proteomes" id="UP000018468">
    <property type="component" value="Linkage group LG7"/>
</dbReference>
<evidence type="ECO:0000313" key="18">
    <source>
        <dbReference type="Proteomes" id="UP000018468"/>
    </source>
</evidence>
<dbReference type="PROSITE" id="PS50238">
    <property type="entry name" value="RHOGAP"/>
    <property type="match status" value="1"/>
</dbReference>
<evidence type="ECO:0000256" key="14">
    <source>
        <dbReference type="SAM" id="MobiDB-lite"/>
    </source>
</evidence>
<dbReference type="InterPro" id="IPR004148">
    <property type="entry name" value="BAR_dom"/>
</dbReference>
<dbReference type="GeneTree" id="ENSGT00940000160157"/>
<dbReference type="Gene3D" id="1.10.555.10">
    <property type="entry name" value="Rho GTPase activation protein"/>
    <property type="match status" value="1"/>
</dbReference>
<evidence type="ECO:0000256" key="13">
    <source>
        <dbReference type="SAM" id="Coils"/>
    </source>
</evidence>
<dbReference type="Gene3D" id="1.20.1270.60">
    <property type="entry name" value="Arfaptin homology (AH) domain/BAR domain"/>
    <property type="match status" value="1"/>
</dbReference>
<dbReference type="Ensembl" id="ENSLOCT00000018099.1">
    <property type="protein sequence ID" value="ENSLOCP00000018067.1"/>
    <property type="gene ID" value="ENSLOCG00000014675.1"/>
</dbReference>
<feature type="domain" description="Rho-GAP" evidence="16">
    <location>
        <begin position="379"/>
        <end position="563"/>
    </location>
</feature>
<dbReference type="GO" id="GO:0007165">
    <property type="term" value="P:signal transduction"/>
    <property type="evidence" value="ECO:0007669"/>
    <property type="project" value="InterPro"/>
</dbReference>
<dbReference type="eggNOG" id="KOG1451">
    <property type="taxonomic scope" value="Eukaryota"/>
</dbReference>